<sequence length="126" mass="14308">MIKPSDFQSFFEERPFPFAVVSNTDGTNVFFHGQPSNVESARLFDTLFFDAETIRRLYSSLEGAILPRMWSHGSARCIICMPTPNLIGGIFLLDDRDVTTRYRESKLIAEEMHSFAIGVDTAHQND</sequence>
<dbReference type="AlphaFoldDB" id="A0A1C3E5K1"/>
<accession>A0A1C3E5K1</accession>
<evidence type="ECO:0000313" key="1">
    <source>
        <dbReference type="EMBL" id="ODA28522.1"/>
    </source>
</evidence>
<dbReference type="EMBL" id="LYDR01000152">
    <property type="protein sequence ID" value="ODA28522.1"/>
    <property type="molecule type" value="Genomic_DNA"/>
</dbReference>
<gene>
    <name evidence="1" type="ORF">A6X21_12505</name>
</gene>
<organism evidence="1 2">
    <name type="scientific">Planctopirus hydrillae</name>
    <dbReference type="NCBI Taxonomy" id="1841610"/>
    <lineage>
        <taxon>Bacteria</taxon>
        <taxon>Pseudomonadati</taxon>
        <taxon>Planctomycetota</taxon>
        <taxon>Planctomycetia</taxon>
        <taxon>Planctomycetales</taxon>
        <taxon>Planctomycetaceae</taxon>
        <taxon>Planctopirus</taxon>
    </lineage>
</organism>
<name>A0A1C3E5K1_9PLAN</name>
<dbReference type="RefSeq" id="WP_068851751.1">
    <property type="nucleotide sequence ID" value="NZ_LYDR01000152.1"/>
</dbReference>
<proteinExistence type="predicted"/>
<keyword evidence="2" id="KW-1185">Reference proteome</keyword>
<dbReference type="Proteomes" id="UP000094828">
    <property type="component" value="Unassembled WGS sequence"/>
</dbReference>
<reference evidence="1 2" key="1">
    <citation type="submission" date="2016-05" db="EMBL/GenBank/DDBJ databases">
        <title>Genomic and physiological characterization of Planctopirus sp. isolated from fresh water lake.</title>
        <authorList>
            <person name="Subhash Y."/>
            <person name="Ramana C."/>
        </authorList>
    </citation>
    <scope>NUCLEOTIDE SEQUENCE [LARGE SCALE GENOMIC DNA]</scope>
    <source>
        <strain evidence="1 2">JC280</strain>
    </source>
</reference>
<comment type="caution">
    <text evidence="1">The sequence shown here is derived from an EMBL/GenBank/DDBJ whole genome shotgun (WGS) entry which is preliminary data.</text>
</comment>
<evidence type="ECO:0000313" key="2">
    <source>
        <dbReference type="Proteomes" id="UP000094828"/>
    </source>
</evidence>
<protein>
    <submittedName>
        <fullName evidence="1">Uncharacterized protein</fullName>
    </submittedName>
</protein>